<reference evidence="3" key="1">
    <citation type="submission" date="2020-06" db="EMBL/GenBank/DDBJ databases">
        <authorList>
            <consortium name="Plant Systems Biology data submission"/>
        </authorList>
    </citation>
    <scope>NUCLEOTIDE SEQUENCE</scope>
    <source>
        <strain evidence="3">D6</strain>
    </source>
</reference>
<dbReference type="OrthoDB" id="439808at2759"/>
<name>A0A9N8E0J1_9STRA</name>
<sequence>MMFRSAALFLLVSHDIGSLLSQAWQRPLLTSLRRAHGQDFFLCRSKAPFSRALLCSASAVNHNEVELIDDVSSLLKGRSSREVWRPNKQDVERISWGKPAKKKGTGSRGVPHRINRDERFLFDQARTKGFLEVAGSAWRSQRRDAPLLNTYRSWCDACAKPSIVLHKSSTGVDDAVVVDISTLRLELASEFQAVADACMQQQSGGSIRNQGGVHEVNDEELKDTETQSSDAWETRPIYQLPPYCIVWDSLQRSDAKVLAKTLAMFCRTADKGREKKSKKPVGVKPGKGRRHGGYGIG</sequence>
<proteinExistence type="predicted"/>
<evidence type="ECO:0000256" key="2">
    <source>
        <dbReference type="SAM" id="SignalP"/>
    </source>
</evidence>
<evidence type="ECO:0000313" key="4">
    <source>
        <dbReference type="Proteomes" id="UP001153069"/>
    </source>
</evidence>
<feature type="signal peptide" evidence="2">
    <location>
        <begin position="1"/>
        <end position="21"/>
    </location>
</feature>
<comment type="caution">
    <text evidence="3">The sequence shown here is derived from an EMBL/GenBank/DDBJ whole genome shotgun (WGS) entry which is preliminary data.</text>
</comment>
<organism evidence="3 4">
    <name type="scientific">Seminavis robusta</name>
    <dbReference type="NCBI Taxonomy" id="568900"/>
    <lineage>
        <taxon>Eukaryota</taxon>
        <taxon>Sar</taxon>
        <taxon>Stramenopiles</taxon>
        <taxon>Ochrophyta</taxon>
        <taxon>Bacillariophyta</taxon>
        <taxon>Bacillariophyceae</taxon>
        <taxon>Bacillariophycidae</taxon>
        <taxon>Naviculales</taxon>
        <taxon>Naviculaceae</taxon>
        <taxon>Seminavis</taxon>
    </lineage>
</organism>
<dbReference type="EMBL" id="CAICTM010000428">
    <property type="protein sequence ID" value="CAB9510271.1"/>
    <property type="molecule type" value="Genomic_DNA"/>
</dbReference>
<dbReference type="AlphaFoldDB" id="A0A9N8E0J1"/>
<keyword evidence="2" id="KW-0732">Signal</keyword>
<protein>
    <submittedName>
        <fullName evidence="3">Uncharacterized protein</fullName>
    </submittedName>
</protein>
<evidence type="ECO:0000256" key="1">
    <source>
        <dbReference type="SAM" id="MobiDB-lite"/>
    </source>
</evidence>
<dbReference type="Proteomes" id="UP001153069">
    <property type="component" value="Unassembled WGS sequence"/>
</dbReference>
<evidence type="ECO:0000313" key="3">
    <source>
        <dbReference type="EMBL" id="CAB9510271.1"/>
    </source>
</evidence>
<feature type="compositionally biased region" description="Basic residues" evidence="1">
    <location>
        <begin position="274"/>
        <end position="297"/>
    </location>
</feature>
<feature type="region of interest" description="Disordered" evidence="1">
    <location>
        <begin position="273"/>
        <end position="297"/>
    </location>
</feature>
<accession>A0A9N8E0J1</accession>
<keyword evidence="4" id="KW-1185">Reference proteome</keyword>
<feature type="chain" id="PRO_5040172743" evidence="2">
    <location>
        <begin position="22"/>
        <end position="297"/>
    </location>
</feature>
<gene>
    <name evidence="3" type="ORF">SEMRO_429_G140980.1</name>
</gene>